<name>A0ACC2T698_9FUNG</name>
<reference evidence="1" key="1">
    <citation type="submission" date="2022-04" db="EMBL/GenBank/DDBJ databases">
        <title>Genome of the entomopathogenic fungus Entomophthora muscae.</title>
        <authorList>
            <person name="Elya C."/>
            <person name="Lovett B.R."/>
            <person name="Lee E."/>
            <person name="Macias A.M."/>
            <person name="Hajek A.E."/>
            <person name="De Bivort B.L."/>
            <person name="Kasson M.T."/>
            <person name="De Fine Licht H.H."/>
            <person name="Stajich J.E."/>
        </authorList>
    </citation>
    <scope>NUCLEOTIDE SEQUENCE</scope>
    <source>
        <strain evidence="1">Berkeley</strain>
    </source>
</reference>
<protein>
    <submittedName>
        <fullName evidence="1">Uncharacterized protein</fullName>
    </submittedName>
</protein>
<dbReference type="EMBL" id="QTSX02003593">
    <property type="protein sequence ID" value="KAJ9070079.1"/>
    <property type="molecule type" value="Genomic_DNA"/>
</dbReference>
<keyword evidence="2" id="KW-1185">Reference proteome</keyword>
<sequence length="114" mass="13159">MIVFSITVLIAAFVKGDAVANGLCEVLAKYSAEYPDHACAMFRKEPKTPHPYGLPSTWVWHHLDHWLLDYPYYVCISKSNHGDWVERTGHGGYDNWCYNPDPFTRTNDRRLTVI</sequence>
<proteinExistence type="predicted"/>
<organism evidence="1 2">
    <name type="scientific">Entomophthora muscae</name>
    <dbReference type="NCBI Taxonomy" id="34485"/>
    <lineage>
        <taxon>Eukaryota</taxon>
        <taxon>Fungi</taxon>
        <taxon>Fungi incertae sedis</taxon>
        <taxon>Zoopagomycota</taxon>
        <taxon>Entomophthoromycotina</taxon>
        <taxon>Entomophthoromycetes</taxon>
        <taxon>Entomophthorales</taxon>
        <taxon>Entomophthoraceae</taxon>
        <taxon>Entomophthora</taxon>
    </lineage>
</organism>
<gene>
    <name evidence="1" type="ORF">DSO57_1012135</name>
</gene>
<dbReference type="Proteomes" id="UP001165960">
    <property type="component" value="Unassembled WGS sequence"/>
</dbReference>
<comment type="caution">
    <text evidence="1">The sequence shown here is derived from an EMBL/GenBank/DDBJ whole genome shotgun (WGS) entry which is preliminary data.</text>
</comment>
<evidence type="ECO:0000313" key="1">
    <source>
        <dbReference type="EMBL" id="KAJ9070079.1"/>
    </source>
</evidence>
<evidence type="ECO:0000313" key="2">
    <source>
        <dbReference type="Proteomes" id="UP001165960"/>
    </source>
</evidence>
<accession>A0ACC2T698</accession>